<accession>A0A6P1MIA2</accession>
<dbReference type="InterPro" id="IPR050721">
    <property type="entry name" value="Trk_Ktr_HKT_K-transport"/>
</dbReference>
<dbReference type="PANTHER" id="PTHR43833">
    <property type="entry name" value="POTASSIUM CHANNEL PROTEIN 2-RELATED-RELATED"/>
    <property type="match status" value="1"/>
</dbReference>
<dbReference type="Proteomes" id="UP000463883">
    <property type="component" value="Chromosome"/>
</dbReference>
<dbReference type="InterPro" id="IPR036291">
    <property type="entry name" value="NAD(P)-bd_dom_sf"/>
</dbReference>
<organism evidence="4 5">
    <name type="scientific">Aminipila terrae</name>
    <dbReference type="NCBI Taxonomy" id="2697030"/>
    <lineage>
        <taxon>Bacteria</taxon>
        <taxon>Bacillati</taxon>
        <taxon>Bacillota</taxon>
        <taxon>Clostridia</taxon>
        <taxon>Peptostreptococcales</taxon>
        <taxon>Anaerovoracaceae</taxon>
        <taxon>Aminipila</taxon>
    </lineage>
</organism>
<dbReference type="KEGG" id="amic:Ami3637_07895"/>
<feature type="domain" description="RCK N-terminal" evidence="3">
    <location>
        <begin position="8"/>
        <end position="128"/>
    </location>
</feature>
<name>A0A6P1MIA2_9FIRM</name>
<dbReference type="GO" id="GO:0015079">
    <property type="term" value="F:potassium ion transmembrane transporter activity"/>
    <property type="evidence" value="ECO:0007669"/>
    <property type="project" value="InterPro"/>
</dbReference>
<dbReference type="EMBL" id="CP047591">
    <property type="protein sequence ID" value="QHI72334.1"/>
    <property type="molecule type" value="Genomic_DNA"/>
</dbReference>
<dbReference type="PRINTS" id="PR00335">
    <property type="entry name" value="KUPTAKETRKA"/>
</dbReference>
<dbReference type="GO" id="GO:0005886">
    <property type="term" value="C:plasma membrane"/>
    <property type="evidence" value="ECO:0007669"/>
    <property type="project" value="InterPro"/>
</dbReference>
<keyword evidence="1" id="KW-0406">Ion transport</keyword>
<evidence type="ECO:0000259" key="3">
    <source>
        <dbReference type="PROSITE" id="PS51201"/>
    </source>
</evidence>
<dbReference type="AlphaFoldDB" id="A0A6P1MIA2"/>
<proteinExistence type="predicted"/>
<dbReference type="Pfam" id="PF02254">
    <property type="entry name" value="TrkA_N"/>
    <property type="match status" value="1"/>
</dbReference>
<dbReference type="RefSeq" id="WP_162362104.1">
    <property type="nucleotide sequence ID" value="NZ_CP047591.1"/>
</dbReference>
<keyword evidence="2" id="KW-0630">Potassium</keyword>
<dbReference type="Gene3D" id="3.40.50.720">
    <property type="entry name" value="NAD(P)-binding Rossmann-like Domain"/>
    <property type="match status" value="1"/>
</dbReference>
<protein>
    <submittedName>
        <fullName evidence="4">TrkA family potassium uptake protein</fullName>
    </submittedName>
</protein>
<reference evidence="4 5" key="1">
    <citation type="submission" date="2020-01" db="EMBL/GenBank/DDBJ databases">
        <title>Genomic analysis of Aminipila sp. CBA3637.</title>
        <authorList>
            <person name="Kim Y.B."/>
            <person name="Roh S.W."/>
        </authorList>
    </citation>
    <scope>NUCLEOTIDE SEQUENCE [LARGE SCALE GENOMIC DNA]</scope>
    <source>
        <strain evidence="4 5">CBA3637</strain>
    </source>
</reference>
<keyword evidence="5" id="KW-1185">Reference proteome</keyword>
<evidence type="ECO:0000256" key="2">
    <source>
        <dbReference type="ARBA" id="ARBA00022958"/>
    </source>
</evidence>
<keyword evidence="1" id="KW-0633">Potassium transport</keyword>
<evidence type="ECO:0000313" key="5">
    <source>
        <dbReference type="Proteomes" id="UP000463883"/>
    </source>
</evidence>
<evidence type="ECO:0000313" key="4">
    <source>
        <dbReference type="EMBL" id="QHI72334.1"/>
    </source>
</evidence>
<evidence type="ECO:0000256" key="1">
    <source>
        <dbReference type="ARBA" id="ARBA00022538"/>
    </source>
</evidence>
<dbReference type="InterPro" id="IPR006036">
    <property type="entry name" value="K_uptake_TrkA"/>
</dbReference>
<dbReference type="PANTHER" id="PTHR43833:SF8">
    <property type="entry name" value="TRK SYSTEM POTASSIUM UPTAKE PROTEIN TRKA"/>
    <property type="match status" value="1"/>
</dbReference>
<keyword evidence="1" id="KW-0813">Transport</keyword>
<gene>
    <name evidence="4" type="ORF">Ami3637_07895</name>
</gene>
<dbReference type="PROSITE" id="PS51201">
    <property type="entry name" value="RCK_N"/>
    <property type="match status" value="1"/>
</dbReference>
<sequence>MFGLIKDTHNVVVVGCGVLGAILAEKLYEEENGVTVIDKDSAAFDKLPVYFGGDFLNRDANDAEVLIEAGVEKADTVIAVTGDDVLNLFISKIAKDVFHVEHVLSGLRDPKRKMVYKELGIQSICIFDLWMDILEKEKII</sequence>
<dbReference type="InterPro" id="IPR003148">
    <property type="entry name" value="RCK_N"/>
</dbReference>
<dbReference type="SUPFAM" id="SSF51735">
    <property type="entry name" value="NAD(P)-binding Rossmann-fold domains"/>
    <property type="match status" value="1"/>
</dbReference>